<reference evidence="1" key="1">
    <citation type="submission" date="2014-05" db="EMBL/GenBank/DDBJ databases">
        <title>The transcriptome of the halophilic microalga Tetraselmis sp. GSL018 isolated from the Great Salt Lake, Utah.</title>
        <authorList>
            <person name="Jinkerson R.E."/>
            <person name="D'Adamo S."/>
            <person name="Posewitz M.C."/>
        </authorList>
    </citation>
    <scope>NUCLEOTIDE SEQUENCE</scope>
    <source>
        <strain evidence="1">GSL018</strain>
    </source>
</reference>
<organism evidence="1">
    <name type="scientific">Tetraselmis sp. GSL018</name>
    <dbReference type="NCBI Taxonomy" id="582737"/>
    <lineage>
        <taxon>Eukaryota</taxon>
        <taxon>Viridiplantae</taxon>
        <taxon>Chlorophyta</taxon>
        <taxon>core chlorophytes</taxon>
        <taxon>Chlorodendrophyceae</taxon>
        <taxon>Chlorodendrales</taxon>
        <taxon>Chlorodendraceae</taxon>
        <taxon>Tetraselmis</taxon>
    </lineage>
</organism>
<feature type="non-terminal residue" evidence="1">
    <location>
        <position position="1"/>
    </location>
</feature>
<gene>
    <name evidence="1" type="ORF">TSPGSL018_23500</name>
</gene>
<dbReference type="EMBL" id="GBEZ01024622">
    <property type="protein sequence ID" value="JAC62383.1"/>
    <property type="molecule type" value="Transcribed_RNA"/>
</dbReference>
<evidence type="ECO:0000313" key="1">
    <source>
        <dbReference type="EMBL" id="JAC62383.1"/>
    </source>
</evidence>
<accession>A0A061QRP4</accession>
<protein>
    <submittedName>
        <fullName evidence="1">Uncharacterized protein</fullName>
    </submittedName>
</protein>
<sequence length="34" mass="3744">WECMELWNLLGRQASIRHSGTELTGSGGRPAARC</sequence>
<name>A0A061QRP4_9CHLO</name>
<dbReference type="AlphaFoldDB" id="A0A061QRP4"/>
<proteinExistence type="predicted"/>